<dbReference type="RefSeq" id="WP_246911272.1">
    <property type="nucleotide sequence ID" value="NZ_JALJRB010000018.1"/>
</dbReference>
<keyword evidence="6" id="KW-0411">Iron-sulfur</keyword>
<dbReference type="EMBL" id="JALJRB010000018">
    <property type="protein sequence ID" value="MCJ8501896.1"/>
    <property type="molecule type" value="Genomic_DNA"/>
</dbReference>
<dbReference type="PROSITE" id="PS51379">
    <property type="entry name" value="4FE4S_FER_2"/>
    <property type="match status" value="3"/>
</dbReference>
<protein>
    <submittedName>
        <fullName evidence="9">4Fe-4S binding protein</fullName>
    </submittedName>
</protein>
<feature type="transmembrane region" description="Helical" evidence="7">
    <location>
        <begin position="147"/>
        <end position="170"/>
    </location>
</feature>
<keyword evidence="2" id="KW-0004">4Fe-4S</keyword>
<dbReference type="GO" id="GO:0005886">
    <property type="term" value="C:plasma membrane"/>
    <property type="evidence" value="ECO:0007669"/>
    <property type="project" value="TreeGrafter"/>
</dbReference>
<feature type="transmembrane region" description="Helical" evidence="7">
    <location>
        <begin position="12"/>
        <end position="32"/>
    </location>
</feature>
<keyword evidence="10" id="KW-1185">Reference proteome</keyword>
<dbReference type="InterPro" id="IPR017896">
    <property type="entry name" value="4Fe4S_Fe-S-bd"/>
</dbReference>
<evidence type="ECO:0000256" key="2">
    <source>
        <dbReference type="ARBA" id="ARBA00022485"/>
    </source>
</evidence>
<evidence type="ECO:0000313" key="10">
    <source>
        <dbReference type="Proteomes" id="UP001165427"/>
    </source>
</evidence>
<feature type="domain" description="4Fe-4S ferredoxin-type" evidence="8">
    <location>
        <begin position="599"/>
        <end position="631"/>
    </location>
</feature>
<dbReference type="InterPro" id="IPR051684">
    <property type="entry name" value="Electron_Trans/Redox"/>
</dbReference>
<keyword evidence="7" id="KW-0812">Transmembrane</keyword>
<evidence type="ECO:0000256" key="3">
    <source>
        <dbReference type="ARBA" id="ARBA00022723"/>
    </source>
</evidence>
<comment type="caution">
    <text evidence="9">The sequence shown here is derived from an EMBL/GenBank/DDBJ whole genome shotgun (WGS) entry which is preliminary data.</text>
</comment>
<keyword evidence="1" id="KW-0813">Transport</keyword>
<dbReference type="Proteomes" id="UP001165427">
    <property type="component" value="Unassembled WGS sequence"/>
</dbReference>
<evidence type="ECO:0000256" key="6">
    <source>
        <dbReference type="ARBA" id="ARBA00023014"/>
    </source>
</evidence>
<feature type="transmembrane region" description="Helical" evidence="7">
    <location>
        <begin position="265"/>
        <end position="286"/>
    </location>
</feature>
<name>A0AA41R6M3_9BACT</name>
<dbReference type="InterPro" id="IPR017900">
    <property type="entry name" value="4Fe4S_Fe_S_CS"/>
</dbReference>
<gene>
    <name evidence="9" type="ORF">MRX98_15030</name>
</gene>
<evidence type="ECO:0000256" key="4">
    <source>
        <dbReference type="ARBA" id="ARBA00022982"/>
    </source>
</evidence>
<reference evidence="9" key="1">
    <citation type="submission" date="2022-04" db="EMBL/GenBank/DDBJ databases">
        <title>Desulfatitalea alkaliphila sp. nov., a novel anaerobic sulfate-reducing bacterium isolated from terrestrial mud volcano, Taman Peninsula, Russia.</title>
        <authorList>
            <person name="Khomyakova M.A."/>
            <person name="Merkel A.Y."/>
            <person name="Slobodkin A.I."/>
        </authorList>
    </citation>
    <scope>NUCLEOTIDE SEQUENCE</scope>
    <source>
        <strain evidence="9">M08but</strain>
    </source>
</reference>
<sequence>MSILTARRITQLFFFALFLWFCIVTTLGERWWQLRGWPVNWLLELNPLTGLGVLLATRTVYAGLLWGVVTIALTLVLGRFFCGWVCPFGALQQAVGYLGKRGLNRARKIARNRPHPAQRIKYWLLLFMLAAAAAGMLRWVLESARHGGWWFWALLVALPAVLALLAALRVVRLRRDAAWAAGGALALGLLLEWLLPRGGWLVPSLQTGLLDPIALVHRSVNLVLLPLADGPLKVTAALPRVYPGAALIGMFFLLFTLLSLRVPRFYCRFICPLGALFGLLARWSVWRIGKGQTPCTDCRRCEADCEGACTPTEALITSECVLCLNCLDACRHGIMGYRLQTSAAGEQLLPDLQRRQVVTAIATGLVAAPLLRLDGMAGADWNPAVIRPPGALDEAAFLARCIKCGQCMRVCPTNVVHPATLQSGLEGLWTPMLNFRVGTSGCQFNCVACSRVCPTAALRPISVAERMGTGAYAEEGPLRIGMAFVDHGRCLPWAMDTPCIVCQENCPVSPKAIFTRDVLQPVRDGAFALHAVNGDRLSAADADWVPGRFATGDYFCRVDQMAPRPIVANTERSLTLGDPAAWPQHPAAGRSAEILVRLQQPYVDPHRCIGCGVCEHECPVQGRRAIRVTAENESRNRAHRLTT</sequence>
<dbReference type="Pfam" id="PF00037">
    <property type="entry name" value="Fer4"/>
    <property type="match status" value="2"/>
</dbReference>
<dbReference type="PROSITE" id="PS00198">
    <property type="entry name" value="4FE4S_FER_1"/>
    <property type="match status" value="2"/>
</dbReference>
<accession>A0AA41R6M3</accession>
<dbReference type="Gene3D" id="3.30.70.20">
    <property type="match status" value="2"/>
</dbReference>
<feature type="transmembrane region" description="Helical" evidence="7">
    <location>
        <begin position="177"/>
        <end position="195"/>
    </location>
</feature>
<dbReference type="AlphaFoldDB" id="A0AA41R6M3"/>
<dbReference type="CDD" id="cd16373">
    <property type="entry name" value="DMSOR_beta_like"/>
    <property type="match status" value="1"/>
</dbReference>
<keyword evidence="4" id="KW-0249">Electron transport</keyword>
<feature type="domain" description="4Fe-4S ferredoxin-type" evidence="8">
    <location>
        <begin position="388"/>
        <end position="421"/>
    </location>
</feature>
<dbReference type="GO" id="GO:0046872">
    <property type="term" value="F:metal ion binding"/>
    <property type="evidence" value="ECO:0007669"/>
    <property type="project" value="UniProtKB-KW"/>
</dbReference>
<evidence type="ECO:0000256" key="1">
    <source>
        <dbReference type="ARBA" id="ARBA00022448"/>
    </source>
</evidence>
<keyword evidence="3" id="KW-0479">Metal-binding</keyword>
<dbReference type="PANTHER" id="PTHR30176:SF3">
    <property type="entry name" value="FERREDOXIN-TYPE PROTEIN NAPH"/>
    <property type="match status" value="1"/>
</dbReference>
<keyword evidence="5" id="KW-0408">Iron</keyword>
<feature type="domain" description="4Fe-4S ferredoxin-type" evidence="8">
    <location>
        <begin position="433"/>
        <end position="463"/>
    </location>
</feature>
<feature type="transmembrane region" description="Helical" evidence="7">
    <location>
        <begin position="52"/>
        <end position="77"/>
    </location>
</feature>
<keyword evidence="7" id="KW-0472">Membrane</keyword>
<dbReference type="Pfam" id="PF12801">
    <property type="entry name" value="Fer4_5"/>
    <property type="match status" value="2"/>
</dbReference>
<organism evidence="9 10">
    <name type="scientific">Desulfatitalea alkaliphila</name>
    <dbReference type="NCBI Taxonomy" id="2929485"/>
    <lineage>
        <taxon>Bacteria</taxon>
        <taxon>Pseudomonadati</taxon>
        <taxon>Thermodesulfobacteriota</taxon>
        <taxon>Desulfobacteria</taxon>
        <taxon>Desulfobacterales</taxon>
        <taxon>Desulfosarcinaceae</taxon>
        <taxon>Desulfatitalea</taxon>
    </lineage>
</organism>
<evidence type="ECO:0000256" key="7">
    <source>
        <dbReference type="SAM" id="Phobius"/>
    </source>
</evidence>
<keyword evidence="7" id="KW-1133">Transmembrane helix</keyword>
<dbReference type="SUPFAM" id="SSF54862">
    <property type="entry name" value="4Fe-4S ferredoxins"/>
    <property type="match status" value="3"/>
</dbReference>
<evidence type="ECO:0000256" key="5">
    <source>
        <dbReference type="ARBA" id="ARBA00023004"/>
    </source>
</evidence>
<evidence type="ECO:0000313" key="9">
    <source>
        <dbReference type="EMBL" id="MCJ8501896.1"/>
    </source>
</evidence>
<feature type="transmembrane region" description="Helical" evidence="7">
    <location>
        <begin position="241"/>
        <end position="258"/>
    </location>
</feature>
<evidence type="ECO:0000259" key="8">
    <source>
        <dbReference type="PROSITE" id="PS51379"/>
    </source>
</evidence>
<proteinExistence type="predicted"/>
<dbReference type="GO" id="GO:0051539">
    <property type="term" value="F:4 iron, 4 sulfur cluster binding"/>
    <property type="evidence" value="ECO:0007669"/>
    <property type="project" value="UniProtKB-KW"/>
</dbReference>
<feature type="transmembrane region" description="Helical" evidence="7">
    <location>
        <begin position="122"/>
        <end position="141"/>
    </location>
</feature>
<dbReference type="PANTHER" id="PTHR30176">
    <property type="entry name" value="FERREDOXIN-TYPE PROTEIN NAPH"/>
    <property type="match status" value="1"/>
</dbReference>